<proteinExistence type="inferred from homology"/>
<keyword evidence="2 4" id="KW-0808">Transferase</keyword>
<comment type="similarity">
    <text evidence="1 4">Belongs to the 1-acyl-sn-glycerol-3-phosphate acyltransferase family.</text>
</comment>
<dbReference type="GO" id="GO:0016746">
    <property type="term" value="F:acyltransferase activity"/>
    <property type="evidence" value="ECO:0007669"/>
    <property type="project" value="UniProtKB-KW"/>
</dbReference>
<dbReference type="Pfam" id="PF01553">
    <property type="entry name" value="Acyltransferase"/>
    <property type="match status" value="1"/>
</dbReference>
<evidence type="ECO:0000313" key="7">
    <source>
        <dbReference type="Proteomes" id="UP001589854"/>
    </source>
</evidence>
<keyword evidence="4" id="KW-0444">Lipid biosynthesis</keyword>
<dbReference type="CDD" id="cd07989">
    <property type="entry name" value="LPLAT_AGPAT-like"/>
    <property type="match status" value="1"/>
</dbReference>
<evidence type="ECO:0000313" key="6">
    <source>
        <dbReference type="EMBL" id="MFC0273936.1"/>
    </source>
</evidence>
<comment type="domain">
    <text evidence="4">The HXXXXD motif is essential for acyltransferase activity and may constitute the binding site for the phosphate moiety of the glycerol-3-phosphate.</text>
</comment>
<dbReference type="InterPro" id="IPR004552">
    <property type="entry name" value="AGP_acyltrans"/>
</dbReference>
<dbReference type="RefSeq" id="WP_378937708.1">
    <property type="nucleotide sequence ID" value="NZ_JBHLVO010000027.1"/>
</dbReference>
<evidence type="ECO:0000256" key="4">
    <source>
        <dbReference type="RuleBase" id="RU361267"/>
    </source>
</evidence>
<dbReference type="PANTHER" id="PTHR10434">
    <property type="entry name" value="1-ACYL-SN-GLYCEROL-3-PHOSPHATE ACYLTRANSFERASE"/>
    <property type="match status" value="1"/>
</dbReference>
<dbReference type="NCBIfam" id="TIGR00530">
    <property type="entry name" value="AGP_acyltrn"/>
    <property type="match status" value="1"/>
</dbReference>
<evidence type="ECO:0000256" key="3">
    <source>
        <dbReference type="ARBA" id="ARBA00023315"/>
    </source>
</evidence>
<dbReference type="SUPFAM" id="SSF69593">
    <property type="entry name" value="Glycerol-3-phosphate (1)-acyltransferase"/>
    <property type="match status" value="1"/>
</dbReference>
<evidence type="ECO:0000256" key="2">
    <source>
        <dbReference type="ARBA" id="ARBA00022679"/>
    </source>
</evidence>
<dbReference type="PANTHER" id="PTHR10434:SF11">
    <property type="entry name" value="1-ACYL-SN-GLYCEROL-3-PHOSPHATE ACYLTRANSFERASE"/>
    <property type="match status" value="1"/>
</dbReference>
<keyword evidence="4" id="KW-1208">Phospholipid metabolism</keyword>
<keyword evidence="4" id="KW-0594">Phospholipid biosynthesis</keyword>
<evidence type="ECO:0000259" key="5">
    <source>
        <dbReference type="SMART" id="SM00563"/>
    </source>
</evidence>
<dbReference type="InterPro" id="IPR002123">
    <property type="entry name" value="Plipid/glycerol_acylTrfase"/>
</dbReference>
<organism evidence="6 7">
    <name type="scientific">Metabacillus herbersteinensis</name>
    <dbReference type="NCBI Taxonomy" id="283816"/>
    <lineage>
        <taxon>Bacteria</taxon>
        <taxon>Bacillati</taxon>
        <taxon>Bacillota</taxon>
        <taxon>Bacilli</taxon>
        <taxon>Bacillales</taxon>
        <taxon>Bacillaceae</taxon>
        <taxon>Metabacillus</taxon>
    </lineage>
</organism>
<sequence>MLYTLLKPIAKLILYLKFRIEVIGTEHIPHQTPYIVAANHISNYDPLVLSCTIMRKIHYMAKVELFRSRFSSCFFTALHAIPIDRHGGNPIRPVRKVLKIIGDGEIFGIFPEGKRRKNEKEIPPKRGVGYFASKTGIPILPVAIIFLENKYRKTIKVIIGPLIYVNDVKVDKSKDTTISLFVMEQIKTLMMLENLNK</sequence>
<protein>
    <recommendedName>
        <fullName evidence="4">1-acyl-sn-glycerol-3-phosphate acyltransferase</fullName>
        <ecNumber evidence="4">2.3.1.51</ecNumber>
    </recommendedName>
</protein>
<dbReference type="Proteomes" id="UP001589854">
    <property type="component" value="Unassembled WGS sequence"/>
</dbReference>
<dbReference type="SMART" id="SM00563">
    <property type="entry name" value="PlsC"/>
    <property type="match status" value="1"/>
</dbReference>
<gene>
    <name evidence="6" type="ORF">ACFFIX_21365</name>
</gene>
<keyword evidence="7" id="KW-1185">Reference proteome</keyword>
<dbReference type="EC" id="2.3.1.51" evidence="4"/>
<dbReference type="EMBL" id="JBHLVO010000027">
    <property type="protein sequence ID" value="MFC0273936.1"/>
    <property type="molecule type" value="Genomic_DNA"/>
</dbReference>
<reference evidence="6 7" key="1">
    <citation type="submission" date="2024-09" db="EMBL/GenBank/DDBJ databases">
        <authorList>
            <person name="Sun Q."/>
            <person name="Mori K."/>
        </authorList>
    </citation>
    <scope>NUCLEOTIDE SEQUENCE [LARGE SCALE GENOMIC DNA]</scope>
    <source>
        <strain evidence="6 7">CCM 7228</strain>
    </source>
</reference>
<accession>A0ABV6GKJ0</accession>
<comment type="catalytic activity">
    <reaction evidence="4">
        <text>a 1-acyl-sn-glycero-3-phosphate + an acyl-CoA = a 1,2-diacyl-sn-glycero-3-phosphate + CoA</text>
        <dbReference type="Rhea" id="RHEA:19709"/>
        <dbReference type="ChEBI" id="CHEBI:57287"/>
        <dbReference type="ChEBI" id="CHEBI:57970"/>
        <dbReference type="ChEBI" id="CHEBI:58342"/>
        <dbReference type="ChEBI" id="CHEBI:58608"/>
        <dbReference type="EC" id="2.3.1.51"/>
    </reaction>
</comment>
<keyword evidence="4" id="KW-0443">Lipid metabolism</keyword>
<feature type="domain" description="Phospholipid/glycerol acyltransferase" evidence="5">
    <location>
        <begin position="34"/>
        <end position="147"/>
    </location>
</feature>
<name>A0ABV6GKJ0_9BACI</name>
<keyword evidence="3 4" id="KW-0012">Acyltransferase</keyword>
<comment type="caution">
    <text evidence="6">The sequence shown here is derived from an EMBL/GenBank/DDBJ whole genome shotgun (WGS) entry which is preliminary data.</text>
</comment>
<evidence type="ECO:0000256" key="1">
    <source>
        <dbReference type="ARBA" id="ARBA00008655"/>
    </source>
</evidence>